<gene>
    <name evidence="4" type="ORF">EDD66_101101</name>
</gene>
<feature type="domain" description="BIG2" evidence="3">
    <location>
        <begin position="401"/>
        <end position="483"/>
    </location>
</feature>
<dbReference type="RefSeq" id="WP_123607585.1">
    <property type="nucleotide sequence ID" value="NZ_RJVG01000001.1"/>
</dbReference>
<evidence type="ECO:0000256" key="2">
    <source>
        <dbReference type="SAM" id="SignalP"/>
    </source>
</evidence>
<dbReference type="AlphaFoldDB" id="A0A3N1XY04"/>
<evidence type="ECO:0000313" key="5">
    <source>
        <dbReference type="Proteomes" id="UP000273083"/>
    </source>
</evidence>
<proteinExistence type="predicted"/>
<dbReference type="Gene3D" id="2.60.40.1220">
    <property type="match status" value="1"/>
</dbReference>
<dbReference type="EMBL" id="RJVG01000001">
    <property type="protein sequence ID" value="ROR31485.1"/>
    <property type="molecule type" value="Genomic_DNA"/>
</dbReference>
<dbReference type="SUPFAM" id="SSF49373">
    <property type="entry name" value="Invasin/intimin cell-adhesion fragments"/>
    <property type="match status" value="2"/>
</dbReference>
<dbReference type="Gene3D" id="2.60.40.1080">
    <property type="match status" value="3"/>
</dbReference>
<evidence type="ECO:0000259" key="3">
    <source>
        <dbReference type="SMART" id="SM00635"/>
    </source>
</evidence>
<organism evidence="4 5">
    <name type="scientific">Mobilisporobacter senegalensis</name>
    <dbReference type="NCBI Taxonomy" id="1329262"/>
    <lineage>
        <taxon>Bacteria</taxon>
        <taxon>Bacillati</taxon>
        <taxon>Bacillota</taxon>
        <taxon>Clostridia</taxon>
        <taxon>Lachnospirales</taxon>
        <taxon>Lachnospiraceae</taxon>
        <taxon>Mobilisporobacter</taxon>
    </lineage>
</organism>
<name>A0A3N1XY04_9FIRM</name>
<keyword evidence="1 2" id="KW-0732">Signal</keyword>
<feature type="domain" description="BIG2" evidence="3">
    <location>
        <begin position="110"/>
        <end position="186"/>
    </location>
</feature>
<protein>
    <submittedName>
        <fullName evidence="4">Ig-like protein group 2</fullName>
    </submittedName>
</protein>
<dbReference type="InterPro" id="IPR003343">
    <property type="entry name" value="Big_2"/>
</dbReference>
<accession>A0A3N1XY04</accession>
<reference evidence="4 5" key="1">
    <citation type="submission" date="2018-11" db="EMBL/GenBank/DDBJ databases">
        <title>Genomic Encyclopedia of Type Strains, Phase IV (KMG-IV): sequencing the most valuable type-strain genomes for metagenomic binning, comparative biology and taxonomic classification.</title>
        <authorList>
            <person name="Goeker M."/>
        </authorList>
    </citation>
    <scope>NUCLEOTIDE SEQUENCE [LARGE SCALE GENOMIC DNA]</scope>
    <source>
        <strain evidence="4 5">DSM 26537</strain>
    </source>
</reference>
<feature type="chain" id="PRO_5039059116" evidence="2">
    <location>
        <begin position="26"/>
        <end position="812"/>
    </location>
</feature>
<evidence type="ECO:0000313" key="4">
    <source>
        <dbReference type="EMBL" id="ROR31485.1"/>
    </source>
</evidence>
<comment type="caution">
    <text evidence="4">The sequence shown here is derived from an EMBL/GenBank/DDBJ whole genome shotgun (WGS) entry which is preliminary data.</text>
</comment>
<feature type="domain" description="BIG2" evidence="3">
    <location>
        <begin position="21"/>
        <end position="103"/>
    </location>
</feature>
<dbReference type="Pfam" id="PF02368">
    <property type="entry name" value="Big_2"/>
    <property type="match status" value="1"/>
</dbReference>
<dbReference type="SMART" id="SM00635">
    <property type="entry name" value="BID_2"/>
    <property type="match status" value="3"/>
</dbReference>
<feature type="signal peptide" evidence="2">
    <location>
        <begin position="1"/>
        <end position="25"/>
    </location>
</feature>
<dbReference type="InterPro" id="IPR008964">
    <property type="entry name" value="Invasin/intimin_cell_adhesion"/>
</dbReference>
<sequence>MKKNFFKKLAATLAFAMVVTSVAPAATASAAAGITQKNGSTASTVYVTKSYGLKLGKGVNAKWTSSNKSVATVGLTGGVLKPVKPGKVTITAKSTKTGKSYKKTFTVKQRATSVELGDDISLAVGDTAQLDAELTPSTSTDVIRYFSDNKEVATVGMTGGKVTAKANGEATITVYAKATTASSNASTMNKVDTIKVKVGTFIESATQNSDTKLDVTFNTDMKDAKAADFKITADDTKLDIAIKEAKVDGKKVTLETFAEINDGKTYTVTYKDSSYQFTATDNKVASIAITPATVSAETKTEIKVLAKDANGVILSENPYGDVKDSKIEFNIETSNGYTEGSKLYLFKTGDTAKATAKYHTYDYVDGKEVGLLETELTITAVDKSAAGFQEYKYTVAETGKGPSNWSTATLNDKLAVEDTVSRSVYVYLKDNNGDEVTEGYSLSSSNENVLLVNGNGLEASLTAVATGTAYVLVKDVDADKVVLSLPINIVAKRKAASLSLDKNSVTLALNSTPADSATVKATVKDQYGDKIAAGNWGTDNLDPESISNAPDIALAVVSDEIRLNTSYFTGDGAGTYNYNVKFAGLVQNLKVIVKDQAAPTNKSVSYSLGLSDEKIDLLVNDDVTSNKVFTADVKVLRGGVFAQYADIVSYEIKNVSTNKVVASNGAVDLPVGTTSISKTAVTVGAPAVKNLDAGNYSVTLKIAQYKWDGNTLSKDLNTDGSVKTIKLNRSFVVVDTQPKVEVKQVKTTNCDDINDAFEFYYNGKKQDNPGTIIVDEVVSNKTHYIKKVTIDVTEGTTPVRVTVEVNKSFTVK</sequence>
<dbReference type="InterPro" id="IPR014755">
    <property type="entry name" value="Cu-Rt/internalin_Ig-like"/>
</dbReference>
<keyword evidence="5" id="KW-1185">Reference proteome</keyword>
<dbReference type="Proteomes" id="UP000273083">
    <property type="component" value="Unassembled WGS sequence"/>
</dbReference>
<dbReference type="OrthoDB" id="2018824at2"/>
<evidence type="ECO:0000256" key="1">
    <source>
        <dbReference type="ARBA" id="ARBA00022729"/>
    </source>
</evidence>